<evidence type="ECO:0008006" key="4">
    <source>
        <dbReference type="Google" id="ProtNLM"/>
    </source>
</evidence>
<evidence type="ECO:0000313" key="2">
    <source>
        <dbReference type="EMBL" id="KAF2098867.1"/>
    </source>
</evidence>
<dbReference type="OrthoDB" id="3539644at2759"/>
<sequence length="301" mass="32376">MGDIIDQKAQPQEPPPAYEAGRTAVDAEAGADTGTDIPNRRRGHRFGKVLALLGLSALLLWLSNSGWRTRNVLKAVDRSDLRKRWIDTGSQSLDAEFDLLDLLSIRSQSGSLNVGINPQPADEENPVPAELLIDSHSGSVSVNFATFNAPERDYITSIDSHSGSVDGTILHGRKTSIVSHSGRIDLQLPLHGAGNYKSTLSTTTVSGSQAITLLSSTRHAGKSITEISSVHRARSGSLTVRYPREWEGTIEGGTQSGSIRLHGGDIDIIRRSSHDVFARKGNGNSTLNFHTGSGSVDIYFN</sequence>
<comment type="caution">
    <text evidence="2">The sequence shown here is derived from an EMBL/GenBank/DDBJ whole genome shotgun (WGS) entry which is preliminary data.</text>
</comment>
<evidence type="ECO:0000313" key="3">
    <source>
        <dbReference type="Proteomes" id="UP000799772"/>
    </source>
</evidence>
<accession>A0A9P4II43</accession>
<evidence type="ECO:0000256" key="1">
    <source>
        <dbReference type="SAM" id="MobiDB-lite"/>
    </source>
</evidence>
<feature type="region of interest" description="Disordered" evidence="1">
    <location>
        <begin position="1"/>
        <end position="40"/>
    </location>
</feature>
<organism evidence="2 3">
    <name type="scientific">Rhizodiscina lignyota</name>
    <dbReference type="NCBI Taxonomy" id="1504668"/>
    <lineage>
        <taxon>Eukaryota</taxon>
        <taxon>Fungi</taxon>
        <taxon>Dikarya</taxon>
        <taxon>Ascomycota</taxon>
        <taxon>Pezizomycotina</taxon>
        <taxon>Dothideomycetes</taxon>
        <taxon>Pleosporomycetidae</taxon>
        <taxon>Aulographales</taxon>
        <taxon>Rhizodiscinaceae</taxon>
        <taxon>Rhizodiscina</taxon>
    </lineage>
</organism>
<dbReference type="Proteomes" id="UP000799772">
    <property type="component" value="Unassembled WGS sequence"/>
</dbReference>
<protein>
    <recommendedName>
        <fullName evidence="4">Adhesin domain-containing protein</fullName>
    </recommendedName>
</protein>
<proteinExistence type="predicted"/>
<reference evidence="2" key="1">
    <citation type="journal article" date="2020" name="Stud. Mycol.">
        <title>101 Dothideomycetes genomes: a test case for predicting lifestyles and emergence of pathogens.</title>
        <authorList>
            <person name="Haridas S."/>
            <person name="Albert R."/>
            <person name="Binder M."/>
            <person name="Bloem J."/>
            <person name="Labutti K."/>
            <person name="Salamov A."/>
            <person name="Andreopoulos B."/>
            <person name="Baker S."/>
            <person name="Barry K."/>
            <person name="Bills G."/>
            <person name="Bluhm B."/>
            <person name="Cannon C."/>
            <person name="Castanera R."/>
            <person name="Culley D."/>
            <person name="Daum C."/>
            <person name="Ezra D."/>
            <person name="Gonzalez J."/>
            <person name="Henrissat B."/>
            <person name="Kuo A."/>
            <person name="Liang C."/>
            <person name="Lipzen A."/>
            <person name="Lutzoni F."/>
            <person name="Magnuson J."/>
            <person name="Mondo S."/>
            <person name="Nolan M."/>
            <person name="Ohm R."/>
            <person name="Pangilinan J."/>
            <person name="Park H.-J."/>
            <person name="Ramirez L."/>
            <person name="Alfaro M."/>
            <person name="Sun H."/>
            <person name="Tritt A."/>
            <person name="Yoshinaga Y."/>
            <person name="Zwiers L.-H."/>
            <person name="Turgeon B."/>
            <person name="Goodwin S."/>
            <person name="Spatafora J."/>
            <person name="Crous P."/>
            <person name="Grigoriev I."/>
        </authorList>
    </citation>
    <scope>NUCLEOTIDE SEQUENCE</scope>
    <source>
        <strain evidence="2">CBS 133067</strain>
    </source>
</reference>
<name>A0A9P4II43_9PEZI</name>
<keyword evidence="3" id="KW-1185">Reference proteome</keyword>
<gene>
    <name evidence="2" type="ORF">NA57DRAFT_76103</name>
</gene>
<dbReference type="EMBL" id="ML978126">
    <property type="protein sequence ID" value="KAF2098867.1"/>
    <property type="molecule type" value="Genomic_DNA"/>
</dbReference>
<dbReference type="AlphaFoldDB" id="A0A9P4II43"/>